<proteinExistence type="predicted"/>
<accession>A0ACB8B6X5</accession>
<name>A0ACB8B6X5_9AGAM</name>
<evidence type="ECO:0000313" key="1">
    <source>
        <dbReference type="EMBL" id="KAH7920633.1"/>
    </source>
</evidence>
<evidence type="ECO:0000313" key="2">
    <source>
        <dbReference type="Proteomes" id="UP000790709"/>
    </source>
</evidence>
<reference evidence="1" key="1">
    <citation type="journal article" date="2021" name="New Phytol.">
        <title>Evolutionary innovations through gain and loss of genes in the ectomycorrhizal Boletales.</title>
        <authorList>
            <person name="Wu G."/>
            <person name="Miyauchi S."/>
            <person name="Morin E."/>
            <person name="Kuo A."/>
            <person name="Drula E."/>
            <person name="Varga T."/>
            <person name="Kohler A."/>
            <person name="Feng B."/>
            <person name="Cao Y."/>
            <person name="Lipzen A."/>
            <person name="Daum C."/>
            <person name="Hundley H."/>
            <person name="Pangilinan J."/>
            <person name="Johnson J."/>
            <person name="Barry K."/>
            <person name="LaButti K."/>
            <person name="Ng V."/>
            <person name="Ahrendt S."/>
            <person name="Min B."/>
            <person name="Choi I.G."/>
            <person name="Park H."/>
            <person name="Plett J.M."/>
            <person name="Magnuson J."/>
            <person name="Spatafora J.W."/>
            <person name="Nagy L.G."/>
            <person name="Henrissat B."/>
            <person name="Grigoriev I.V."/>
            <person name="Yang Z.L."/>
            <person name="Xu J."/>
            <person name="Martin F.M."/>
        </authorList>
    </citation>
    <scope>NUCLEOTIDE SEQUENCE</scope>
    <source>
        <strain evidence="1">KUC20120723A-06</strain>
    </source>
</reference>
<gene>
    <name evidence="1" type="ORF">BV22DRAFT_787239</name>
</gene>
<organism evidence="1 2">
    <name type="scientific">Leucogyrophana mollusca</name>
    <dbReference type="NCBI Taxonomy" id="85980"/>
    <lineage>
        <taxon>Eukaryota</taxon>
        <taxon>Fungi</taxon>
        <taxon>Dikarya</taxon>
        <taxon>Basidiomycota</taxon>
        <taxon>Agaricomycotina</taxon>
        <taxon>Agaricomycetes</taxon>
        <taxon>Agaricomycetidae</taxon>
        <taxon>Boletales</taxon>
        <taxon>Boletales incertae sedis</taxon>
        <taxon>Leucogyrophana</taxon>
    </lineage>
</organism>
<dbReference type="Proteomes" id="UP000790709">
    <property type="component" value="Unassembled WGS sequence"/>
</dbReference>
<sequence length="156" mass="17282">MNILPATPAAPEGSWSQPQQSLFPPSDIPQPAPQPADPDPSVFYLCQFQMGGTCGRLVHGDRNSLRAHLIKRHGVNMADTVTMIPCTWGNCPQEMRAGNIPRHALGPHLDFRWCCSHCGFQLPRDDAMTRHRNKSKHEQCRTATVHVIPGIGGTWL</sequence>
<comment type="caution">
    <text evidence="1">The sequence shown here is derived from an EMBL/GenBank/DDBJ whole genome shotgun (WGS) entry which is preliminary data.</text>
</comment>
<keyword evidence="2" id="KW-1185">Reference proteome</keyword>
<protein>
    <submittedName>
        <fullName evidence="1">Uncharacterized protein</fullName>
    </submittedName>
</protein>
<dbReference type="EMBL" id="MU266567">
    <property type="protein sequence ID" value="KAH7920633.1"/>
    <property type="molecule type" value="Genomic_DNA"/>
</dbReference>